<protein>
    <submittedName>
        <fullName evidence="1">Uncharacterized protein</fullName>
    </submittedName>
</protein>
<evidence type="ECO:0000313" key="2">
    <source>
        <dbReference type="Proteomes" id="UP000636793"/>
    </source>
</evidence>
<organism evidence="1 2">
    <name type="scientific">Flexivirga endophytica</name>
    <dbReference type="NCBI Taxonomy" id="1849103"/>
    <lineage>
        <taxon>Bacteria</taxon>
        <taxon>Bacillati</taxon>
        <taxon>Actinomycetota</taxon>
        <taxon>Actinomycetes</taxon>
        <taxon>Micrococcales</taxon>
        <taxon>Dermacoccaceae</taxon>
        <taxon>Flexivirga</taxon>
    </lineage>
</organism>
<reference evidence="1" key="2">
    <citation type="submission" date="2020-09" db="EMBL/GenBank/DDBJ databases">
        <authorList>
            <person name="Sun Q."/>
            <person name="Zhou Y."/>
        </authorList>
    </citation>
    <scope>NUCLEOTIDE SEQUENCE</scope>
    <source>
        <strain evidence="1">CGMCC 1.15085</strain>
    </source>
</reference>
<accession>A0A916WTD5</accession>
<keyword evidence="2" id="KW-1185">Reference proteome</keyword>
<comment type="caution">
    <text evidence="1">The sequence shown here is derived from an EMBL/GenBank/DDBJ whole genome shotgun (WGS) entry which is preliminary data.</text>
</comment>
<dbReference type="Proteomes" id="UP000636793">
    <property type="component" value="Unassembled WGS sequence"/>
</dbReference>
<dbReference type="AlphaFoldDB" id="A0A916WTD5"/>
<name>A0A916WTD5_9MICO</name>
<dbReference type="EMBL" id="BMHI01000003">
    <property type="protein sequence ID" value="GGB28708.1"/>
    <property type="molecule type" value="Genomic_DNA"/>
</dbReference>
<sequence>MSYLVEVENAFRAQQGLVSSVRSAEGLPSLDGPDGRRAYVLRVGLGFIDEEVGNESGRGVNSDVVSLVLEEETQRLAAQSWTSLFSFRPSLERVARHLHDSLVSRWGSLAYVEIVDTAAGLTVRYQSD</sequence>
<proteinExistence type="predicted"/>
<reference evidence="1" key="1">
    <citation type="journal article" date="2014" name="Int. J. Syst. Evol. Microbiol.">
        <title>Complete genome sequence of Corynebacterium casei LMG S-19264T (=DSM 44701T), isolated from a smear-ripened cheese.</title>
        <authorList>
            <consortium name="US DOE Joint Genome Institute (JGI-PGF)"/>
            <person name="Walter F."/>
            <person name="Albersmeier A."/>
            <person name="Kalinowski J."/>
            <person name="Ruckert C."/>
        </authorList>
    </citation>
    <scope>NUCLEOTIDE SEQUENCE</scope>
    <source>
        <strain evidence="1">CGMCC 1.15085</strain>
    </source>
</reference>
<dbReference type="RefSeq" id="WP_188836757.1">
    <property type="nucleotide sequence ID" value="NZ_BMHI01000003.1"/>
</dbReference>
<gene>
    <name evidence="1" type="ORF">GCM10011492_18730</name>
</gene>
<evidence type="ECO:0000313" key="1">
    <source>
        <dbReference type="EMBL" id="GGB28708.1"/>
    </source>
</evidence>